<keyword evidence="1" id="KW-0378">Hydrolase</keyword>
<dbReference type="Gene3D" id="3.40.960.10">
    <property type="entry name" value="VSR Endonuclease"/>
    <property type="match status" value="1"/>
</dbReference>
<sequence>MNTFYYTTILGLNEPAIPYNHLLNLRKNLKLPPRIFRLAPTRAINFPTFSALKPSTQNLLRCYAVASTTRSAVLTGRAAACVLGIPFITNTKTLPTIHLTLPGKMKPPAQNKRNKHATYTSRLLPETDIIEENGIRTTTITRTFVDLVALETDEDIAMTFIEAAFHTKRITKNQALYELKNMPAIHGKPRAHQLLKTARTNSESLYETKARRLIEHAQHYIPEITSIDTQVIVNSYRIDIVVNGFIAVEIDGRFKTRNNLNALENERFREKHIQNHGYIIIRYHPDEIDPSLTRNDIPNLHLLDHPLIRHIHTILTNHHKRAA</sequence>
<accession>A0ABU2BBY4</accession>
<name>A0ABU2BBY4_9CORY</name>
<dbReference type="EMBL" id="JAVDYF010000001">
    <property type="protein sequence ID" value="MDR7355258.1"/>
    <property type="molecule type" value="Genomic_DNA"/>
</dbReference>
<gene>
    <name evidence="1" type="ORF">J2S37_001796</name>
</gene>
<keyword evidence="1" id="KW-0540">Nuclease</keyword>
<keyword evidence="1" id="KW-0255">Endonuclease</keyword>
<organism evidence="1 2">
    <name type="scientific">Corynebacterium felinum</name>
    <dbReference type="NCBI Taxonomy" id="131318"/>
    <lineage>
        <taxon>Bacteria</taxon>
        <taxon>Bacillati</taxon>
        <taxon>Actinomycetota</taxon>
        <taxon>Actinomycetes</taxon>
        <taxon>Mycobacteriales</taxon>
        <taxon>Corynebacteriaceae</taxon>
        <taxon>Corynebacterium</taxon>
    </lineage>
</organism>
<reference evidence="1 2" key="1">
    <citation type="submission" date="2023-07" db="EMBL/GenBank/DDBJ databases">
        <title>Sequencing the genomes of 1000 actinobacteria strains.</title>
        <authorList>
            <person name="Klenk H.-P."/>
        </authorList>
    </citation>
    <scope>NUCLEOTIDE SEQUENCE [LARGE SCALE GENOMIC DNA]</scope>
    <source>
        <strain evidence="1 2">DSM 44508</strain>
    </source>
</reference>
<dbReference type="RefSeq" id="WP_290259577.1">
    <property type="nucleotide sequence ID" value="NZ_CP047209.1"/>
</dbReference>
<evidence type="ECO:0000313" key="1">
    <source>
        <dbReference type="EMBL" id="MDR7355258.1"/>
    </source>
</evidence>
<dbReference type="Proteomes" id="UP001183619">
    <property type="component" value="Unassembled WGS sequence"/>
</dbReference>
<comment type="caution">
    <text evidence="1">The sequence shown here is derived from an EMBL/GenBank/DDBJ whole genome shotgun (WGS) entry which is preliminary data.</text>
</comment>
<protein>
    <submittedName>
        <fullName evidence="1">Very-short-patch-repair endonuclease</fullName>
    </submittedName>
</protein>
<keyword evidence="2" id="KW-1185">Reference proteome</keyword>
<dbReference type="GO" id="GO:0004519">
    <property type="term" value="F:endonuclease activity"/>
    <property type="evidence" value="ECO:0007669"/>
    <property type="project" value="UniProtKB-KW"/>
</dbReference>
<evidence type="ECO:0000313" key="2">
    <source>
        <dbReference type="Proteomes" id="UP001183619"/>
    </source>
</evidence>
<proteinExistence type="predicted"/>